<dbReference type="EMBL" id="JAVDTF010000001">
    <property type="protein sequence ID" value="MDR6781845.1"/>
    <property type="molecule type" value="Genomic_DNA"/>
</dbReference>
<comment type="caution">
    <text evidence="1">The sequence shown here is derived from an EMBL/GenBank/DDBJ whole genome shotgun (WGS) entry which is preliminary data.</text>
</comment>
<accession>A0ACC6KRR4</accession>
<sequence length="156" mass="17636">MNVLVVLFISTGIAALVIKIMSREYHLPAGARIGMSVMLLFTALGHFMFARGMSMMVPDFIPFKIEMVYLTGIIEIAAAIGLQLPKLRVLTAWLLILFFVLILPSNVKAAMEHIDMYKANYQGTGTGYLWFRIPLQLFFIAWIYFSTIKNHKRSSG</sequence>
<keyword evidence="2" id="KW-1185">Reference proteome</keyword>
<evidence type="ECO:0000313" key="1">
    <source>
        <dbReference type="EMBL" id="MDR6781845.1"/>
    </source>
</evidence>
<gene>
    <name evidence="1" type="ORF">J2X78_000397</name>
</gene>
<reference evidence="1" key="1">
    <citation type="submission" date="2023-07" db="EMBL/GenBank/DDBJ databases">
        <title>Sorghum-associated microbial communities from plants grown in Nebraska, USA.</title>
        <authorList>
            <person name="Schachtman D."/>
        </authorList>
    </citation>
    <scope>NUCLEOTIDE SEQUENCE</scope>
    <source>
        <strain evidence="1">2697</strain>
    </source>
</reference>
<evidence type="ECO:0000313" key="2">
    <source>
        <dbReference type="Proteomes" id="UP001246858"/>
    </source>
</evidence>
<name>A0ACC6KRR4_9SPHI</name>
<organism evidence="1 2">
    <name type="scientific">Pedobacter africanus</name>
    <dbReference type="NCBI Taxonomy" id="151894"/>
    <lineage>
        <taxon>Bacteria</taxon>
        <taxon>Pseudomonadati</taxon>
        <taxon>Bacteroidota</taxon>
        <taxon>Sphingobacteriia</taxon>
        <taxon>Sphingobacteriales</taxon>
        <taxon>Sphingobacteriaceae</taxon>
        <taxon>Pedobacter</taxon>
    </lineage>
</organism>
<proteinExistence type="predicted"/>
<dbReference type="Proteomes" id="UP001246858">
    <property type="component" value="Unassembled WGS sequence"/>
</dbReference>
<protein>
    <submittedName>
        <fullName evidence="1">Membrane protein</fullName>
    </submittedName>
</protein>